<reference evidence="1" key="2">
    <citation type="submission" date="2016-06" db="EMBL/GenBank/DDBJ databases">
        <title>The genome of a short-lived fish provides insights into sex chromosome evolution and the genetic control of aging.</title>
        <authorList>
            <person name="Reichwald K."/>
            <person name="Felder M."/>
            <person name="Petzold A."/>
            <person name="Koch P."/>
            <person name="Groth M."/>
            <person name="Platzer M."/>
        </authorList>
    </citation>
    <scope>NUCLEOTIDE SEQUENCE</scope>
    <source>
        <tissue evidence="1">Brain</tissue>
    </source>
</reference>
<feature type="non-terminal residue" evidence="1">
    <location>
        <position position="1"/>
    </location>
</feature>
<gene>
    <name evidence="1" type="primary">Nfu_g_1_001736</name>
</gene>
<dbReference type="EMBL" id="HAEF01014680">
    <property type="protein sequence ID" value="SBR55839.1"/>
    <property type="molecule type" value="Transcribed_RNA"/>
</dbReference>
<dbReference type="AlphaFoldDB" id="A0A1A8MHJ5"/>
<evidence type="ECO:0000313" key="1">
    <source>
        <dbReference type="EMBL" id="SBR55839.1"/>
    </source>
</evidence>
<organism evidence="1">
    <name type="scientific">Nothobranchius pienaari</name>
    <dbReference type="NCBI Taxonomy" id="704102"/>
    <lineage>
        <taxon>Eukaryota</taxon>
        <taxon>Metazoa</taxon>
        <taxon>Chordata</taxon>
        <taxon>Craniata</taxon>
        <taxon>Vertebrata</taxon>
        <taxon>Euteleostomi</taxon>
        <taxon>Actinopterygii</taxon>
        <taxon>Neopterygii</taxon>
        <taxon>Teleostei</taxon>
        <taxon>Neoteleostei</taxon>
        <taxon>Acanthomorphata</taxon>
        <taxon>Ovalentaria</taxon>
        <taxon>Atherinomorphae</taxon>
        <taxon>Cyprinodontiformes</taxon>
        <taxon>Nothobranchiidae</taxon>
        <taxon>Nothobranchius</taxon>
    </lineage>
</organism>
<feature type="non-terminal residue" evidence="1">
    <location>
        <position position="173"/>
    </location>
</feature>
<proteinExistence type="predicted"/>
<protein>
    <submittedName>
        <fullName evidence="1">Uncharacterized protein</fullName>
    </submittedName>
</protein>
<accession>A0A1A8MHJ5</accession>
<sequence>TLCIYDGDLYKWDHTHFGSHCLNIHHFKYPPIYLFTRTIVKAEKQLLHSISMKHLALILFVVFIDGDLRILGSIPVFLQTVGQFVVQYEMPRRFILKSERRVSVSVAKLLRKQMYMLFGIVEDIQCEVRNNKMMIRGILNGAKVIYLAKISQSVSIARNLLWNVGDLRTRRCP</sequence>
<name>A0A1A8MHJ5_9TELE</name>
<reference evidence="1" key="1">
    <citation type="submission" date="2016-05" db="EMBL/GenBank/DDBJ databases">
        <authorList>
            <person name="Lavstsen T."/>
            <person name="Jespersen J.S."/>
        </authorList>
    </citation>
    <scope>NUCLEOTIDE SEQUENCE</scope>
    <source>
        <tissue evidence="1">Brain</tissue>
    </source>
</reference>